<comment type="caution">
    <text evidence="3">The sequence shown here is derived from an EMBL/GenBank/DDBJ whole genome shotgun (WGS) entry which is preliminary data.</text>
</comment>
<evidence type="ECO:0000313" key="3">
    <source>
        <dbReference type="EMBL" id="KAL2550253.1"/>
    </source>
</evidence>
<evidence type="ECO:0000259" key="2">
    <source>
        <dbReference type="Pfam" id="PF02721"/>
    </source>
</evidence>
<accession>A0ABD1WNC8</accession>
<feature type="compositionally biased region" description="Basic and acidic residues" evidence="1">
    <location>
        <begin position="1"/>
        <end position="25"/>
    </location>
</feature>
<proteinExistence type="predicted"/>
<feature type="domain" description="Replication protein A 70 kDa DNA-binding subunit B/D first OB fold" evidence="2">
    <location>
        <begin position="87"/>
        <end position="142"/>
    </location>
</feature>
<name>A0ABD1WNC8_9LAMI</name>
<dbReference type="EMBL" id="JBFOLJ010000003">
    <property type="protein sequence ID" value="KAL2550253.1"/>
    <property type="molecule type" value="Genomic_DNA"/>
</dbReference>
<reference evidence="4" key="1">
    <citation type="submission" date="2024-07" db="EMBL/GenBank/DDBJ databases">
        <title>Two chromosome-level genome assemblies of Korean endemic species Abeliophyllum distichum and Forsythia ovata (Oleaceae).</title>
        <authorList>
            <person name="Jang H."/>
        </authorList>
    </citation>
    <scope>NUCLEOTIDE SEQUENCE [LARGE SCALE GENOMIC DNA]</scope>
</reference>
<sequence>MVGEKRIGKEKNEKIGEKNWIEDRPTPPFSLQPRPLANIDFQTTPDPRNHKVGLVKPNSSRFIGSFADVEKNGASFAITYVKIAPIFDLVRDIDTTKTSWAIKLRIVQVYKQMRYTNPNEVFSLDFISHDKEGDTLKTEMRNVRFRFQIGERALKLKNRPIICNFSGNFMNDCAYWAWKVAPEIEKSFSWTLMVLTSLYNSKS</sequence>
<dbReference type="InterPro" id="IPR003871">
    <property type="entry name" value="RFA1B/D_OB_1st"/>
</dbReference>
<evidence type="ECO:0000256" key="1">
    <source>
        <dbReference type="SAM" id="MobiDB-lite"/>
    </source>
</evidence>
<dbReference type="Pfam" id="PF02721">
    <property type="entry name" value="DUF223"/>
    <property type="match status" value="1"/>
</dbReference>
<evidence type="ECO:0000313" key="4">
    <source>
        <dbReference type="Proteomes" id="UP001604277"/>
    </source>
</evidence>
<protein>
    <recommendedName>
        <fullName evidence="2">Replication protein A 70 kDa DNA-binding subunit B/D first OB fold domain-containing protein</fullName>
    </recommendedName>
</protein>
<organism evidence="3 4">
    <name type="scientific">Forsythia ovata</name>
    <dbReference type="NCBI Taxonomy" id="205694"/>
    <lineage>
        <taxon>Eukaryota</taxon>
        <taxon>Viridiplantae</taxon>
        <taxon>Streptophyta</taxon>
        <taxon>Embryophyta</taxon>
        <taxon>Tracheophyta</taxon>
        <taxon>Spermatophyta</taxon>
        <taxon>Magnoliopsida</taxon>
        <taxon>eudicotyledons</taxon>
        <taxon>Gunneridae</taxon>
        <taxon>Pentapetalae</taxon>
        <taxon>asterids</taxon>
        <taxon>lamiids</taxon>
        <taxon>Lamiales</taxon>
        <taxon>Oleaceae</taxon>
        <taxon>Forsythieae</taxon>
        <taxon>Forsythia</taxon>
    </lineage>
</organism>
<feature type="region of interest" description="Disordered" evidence="1">
    <location>
        <begin position="1"/>
        <end position="34"/>
    </location>
</feature>
<keyword evidence="4" id="KW-1185">Reference proteome</keyword>
<dbReference type="AlphaFoldDB" id="A0ABD1WNC8"/>
<gene>
    <name evidence="3" type="ORF">Fot_11783</name>
</gene>
<dbReference type="Proteomes" id="UP001604277">
    <property type="component" value="Unassembled WGS sequence"/>
</dbReference>